<evidence type="ECO:0000313" key="2">
    <source>
        <dbReference type="Proteomes" id="UP000008311"/>
    </source>
</evidence>
<gene>
    <name evidence="1" type="ORF">RCOM_1594380</name>
</gene>
<accession>B9R7U6</accession>
<dbReference type="EMBL" id="EQ973772">
    <property type="protein sequence ID" value="EEF52576.1"/>
    <property type="molecule type" value="Genomic_DNA"/>
</dbReference>
<organism evidence="1 2">
    <name type="scientific">Ricinus communis</name>
    <name type="common">Castor bean</name>
    <dbReference type="NCBI Taxonomy" id="3988"/>
    <lineage>
        <taxon>Eukaryota</taxon>
        <taxon>Viridiplantae</taxon>
        <taxon>Streptophyta</taxon>
        <taxon>Embryophyta</taxon>
        <taxon>Tracheophyta</taxon>
        <taxon>Spermatophyta</taxon>
        <taxon>Magnoliopsida</taxon>
        <taxon>eudicotyledons</taxon>
        <taxon>Gunneridae</taxon>
        <taxon>Pentapetalae</taxon>
        <taxon>rosids</taxon>
        <taxon>fabids</taxon>
        <taxon>Malpighiales</taxon>
        <taxon>Euphorbiaceae</taxon>
        <taxon>Acalyphoideae</taxon>
        <taxon>Acalypheae</taxon>
        <taxon>Ricinus</taxon>
    </lineage>
</organism>
<proteinExistence type="predicted"/>
<dbReference type="Proteomes" id="UP000008311">
    <property type="component" value="Unassembled WGS sequence"/>
</dbReference>
<reference evidence="2" key="1">
    <citation type="journal article" date="2010" name="Nat. Biotechnol.">
        <title>Draft genome sequence of the oilseed species Ricinus communis.</title>
        <authorList>
            <person name="Chan A.P."/>
            <person name="Crabtree J."/>
            <person name="Zhao Q."/>
            <person name="Lorenzi H."/>
            <person name="Orvis J."/>
            <person name="Puiu D."/>
            <person name="Melake-Berhan A."/>
            <person name="Jones K.M."/>
            <person name="Redman J."/>
            <person name="Chen G."/>
            <person name="Cahoon E.B."/>
            <person name="Gedil M."/>
            <person name="Stanke M."/>
            <person name="Haas B.J."/>
            <person name="Wortman J.R."/>
            <person name="Fraser-Liggett C.M."/>
            <person name="Ravel J."/>
            <person name="Rabinowicz P.D."/>
        </authorList>
    </citation>
    <scope>NUCLEOTIDE SEQUENCE [LARGE SCALE GENOMIC DNA]</scope>
    <source>
        <strain evidence="2">cv. Hale</strain>
    </source>
</reference>
<protein>
    <submittedName>
        <fullName evidence="1">Uncharacterized protein</fullName>
    </submittedName>
</protein>
<keyword evidence="2" id="KW-1185">Reference proteome</keyword>
<sequence>MVGAKVKRFSGLVGPKVAEAVSFCKENSQPCGSFASKGFKFYDRFIDLGTSAPCFSVSSCGF</sequence>
<dbReference type="AlphaFoldDB" id="B9R7U6"/>
<evidence type="ECO:0000313" key="1">
    <source>
        <dbReference type="EMBL" id="EEF52576.1"/>
    </source>
</evidence>
<name>B9R7U6_RICCO</name>
<dbReference type="InParanoid" id="B9R7U6"/>